<evidence type="ECO:0000313" key="1">
    <source>
        <dbReference type="Proteomes" id="UP000036681"/>
    </source>
</evidence>
<protein>
    <submittedName>
        <fullName evidence="2">Uncharacterized protein</fullName>
    </submittedName>
</protein>
<organism evidence="1 2">
    <name type="scientific">Ascaris lumbricoides</name>
    <name type="common">Giant roundworm</name>
    <dbReference type="NCBI Taxonomy" id="6252"/>
    <lineage>
        <taxon>Eukaryota</taxon>
        <taxon>Metazoa</taxon>
        <taxon>Ecdysozoa</taxon>
        <taxon>Nematoda</taxon>
        <taxon>Chromadorea</taxon>
        <taxon>Rhabditida</taxon>
        <taxon>Spirurina</taxon>
        <taxon>Ascaridomorpha</taxon>
        <taxon>Ascaridoidea</taxon>
        <taxon>Ascarididae</taxon>
        <taxon>Ascaris</taxon>
    </lineage>
</organism>
<dbReference type="Proteomes" id="UP000036681">
    <property type="component" value="Unplaced"/>
</dbReference>
<sequence>MFEAAGPDMRGCVRVRLQIRRGTISRKSKTTKARVIKFCHV</sequence>
<dbReference type="AlphaFoldDB" id="A0A0M3IK43"/>
<reference evidence="2" key="1">
    <citation type="submission" date="2017-02" db="UniProtKB">
        <authorList>
            <consortium name="WormBaseParasite"/>
        </authorList>
    </citation>
    <scope>IDENTIFICATION</scope>
</reference>
<keyword evidence="1" id="KW-1185">Reference proteome</keyword>
<evidence type="ECO:0000313" key="2">
    <source>
        <dbReference type="WBParaSite" id="ALUE_0001908501-mRNA-1"/>
    </source>
</evidence>
<dbReference type="WBParaSite" id="ALUE_0001908501-mRNA-1">
    <property type="protein sequence ID" value="ALUE_0001908501-mRNA-1"/>
    <property type="gene ID" value="ALUE_0001908501"/>
</dbReference>
<proteinExistence type="predicted"/>
<accession>A0A0M3IK43</accession>
<name>A0A0M3IK43_ASCLU</name>